<dbReference type="KEGG" id="sbf:JCM31447_09920"/>
<dbReference type="Gene3D" id="1.20.58.100">
    <property type="entry name" value="Fumarate reductase/succinate dehydrogenase flavoprotein-like, C-terminal domain"/>
    <property type="match status" value="1"/>
</dbReference>
<dbReference type="InterPro" id="IPR037099">
    <property type="entry name" value="Fum_R/Succ_DH_flav-like_C_sf"/>
</dbReference>
<dbReference type="GO" id="GO:0034628">
    <property type="term" value="P:'de novo' NAD+ biosynthetic process from L-aspartate"/>
    <property type="evidence" value="ECO:0007669"/>
    <property type="project" value="TreeGrafter"/>
</dbReference>
<dbReference type="InterPro" id="IPR005288">
    <property type="entry name" value="NadB"/>
</dbReference>
<evidence type="ECO:0000259" key="13">
    <source>
        <dbReference type="Pfam" id="PF00890"/>
    </source>
</evidence>
<comment type="similarity">
    <text evidence="3 11">Belongs to the FAD-dependent oxidoreductase 2 family. NadB subfamily.</text>
</comment>
<dbReference type="PANTHER" id="PTHR42716:SF2">
    <property type="entry name" value="L-ASPARTATE OXIDASE, CHLOROPLASTIC"/>
    <property type="match status" value="1"/>
</dbReference>
<dbReference type="Pfam" id="PF00890">
    <property type="entry name" value="FAD_binding_2"/>
    <property type="match status" value="1"/>
</dbReference>
<dbReference type="GO" id="GO:0008734">
    <property type="term" value="F:L-aspartate oxidase activity"/>
    <property type="evidence" value="ECO:0007669"/>
    <property type="project" value="UniProtKB-UniRule"/>
</dbReference>
<protein>
    <recommendedName>
        <fullName evidence="4 10">L-aspartate oxidase</fullName>
        <ecNumber evidence="4 10">1.4.3.16</ecNumber>
    </recommendedName>
</protein>
<dbReference type="FunFam" id="1.20.58.100:FF:000002">
    <property type="entry name" value="L-aspartate oxidase"/>
    <property type="match status" value="1"/>
</dbReference>
<keyword evidence="7 11" id="KW-0274">FAD</keyword>
<reference evidence="15 16" key="1">
    <citation type="submission" date="2018-12" db="EMBL/GenBank/DDBJ databases">
        <title>Rubrispira sanarue gen. nov., sp., nov., a member of the order Silvanigrellales, isolated from a brackish lake in Hamamatsu Japan.</title>
        <authorList>
            <person name="Maejima Y."/>
            <person name="Iino T."/>
            <person name="Muraguchi Y."/>
            <person name="Fukuda K."/>
            <person name="Nojiri H."/>
            <person name="Ohkuma M."/>
            <person name="Moriuchi R."/>
            <person name="Dohra H."/>
            <person name="Kimbara K."/>
            <person name="Shintani M."/>
        </authorList>
    </citation>
    <scope>NUCLEOTIDE SEQUENCE [LARGE SCALE GENOMIC DNA]</scope>
    <source>
        <strain evidence="15 16">RF1110005</strain>
    </source>
</reference>
<dbReference type="GO" id="GO:0005737">
    <property type="term" value="C:cytoplasm"/>
    <property type="evidence" value="ECO:0007669"/>
    <property type="project" value="UniProtKB-SubCell"/>
</dbReference>
<comment type="subcellular location">
    <subcellularLocation>
        <location evidence="11">Cytoplasm</location>
    </subcellularLocation>
</comment>
<dbReference type="SUPFAM" id="SSF51905">
    <property type="entry name" value="FAD/NAD(P)-binding domain"/>
    <property type="match status" value="1"/>
</dbReference>
<comment type="function">
    <text evidence="11">Catalyzes the oxidation of L-aspartate to iminoaspartate.</text>
</comment>
<evidence type="ECO:0000256" key="4">
    <source>
        <dbReference type="ARBA" id="ARBA00012173"/>
    </source>
</evidence>
<evidence type="ECO:0000256" key="1">
    <source>
        <dbReference type="ARBA" id="ARBA00001974"/>
    </source>
</evidence>
<proteinExistence type="inferred from homology"/>
<evidence type="ECO:0000313" key="15">
    <source>
        <dbReference type="EMBL" id="BBH52551.1"/>
    </source>
</evidence>
<dbReference type="SUPFAM" id="SSF46977">
    <property type="entry name" value="Succinate dehydrogenase/fumarate reductase flavoprotein C-terminal domain"/>
    <property type="match status" value="1"/>
</dbReference>
<feature type="domain" description="Fumarate reductase/succinate dehydrogenase flavoprotein-like C-terminal" evidence="14">
    <location>
        <begin position="451"/>
        <end position="543"/>
    </location>
</feature>
<dbReference type="Proteomes" id="UP000291236">
    <property type="component" value="Chromosome"/>
</dbReference>
<sequence>MKKKSSLQVIEHVMFDFLIIGSGIAGASLALKLSALGKVALLCKESFFECNTRWAQGGIASVLSDEDNYALHIQDTLNAGVGLCHENVVQKVISSGPRSIQQLIALGVQFTQNTQCNQYDSEYHLTKEGGHSARRIIHSADMTGIALQNTLAQKVNENKNINLLEFHTAIDLIVTDKVAPDFSRNRALGAYVLNEKNKNIFAILAKATVLATGGHGKLYLYTTNPDVATGDGVAMAWRAGARVANLEFMQFHPTCLYDPKSKNFLISEALRGEGAILKTITGDRFMEDIHPLKELAPRDIVARAIDAQIKKSGAPYVYLDISHKEPSFVKNHFPGIYTKCLEIGLDITQEPIPVVPAAHYSCGGIVTDMRGRTGIKSLWALGEAACSGLHGANRLASNSLLEGVVFADFVFEDIASIIADLNLYKNPVVPKWELGTAAEPDEMVVISQLWDEIRRTMWNYVGIVRTEKRLARAAARIDQICQEIETYYWNIIPSRSLIEVRNLATVAQLTVKCARMRKESRGIHYSLDCPITDDKKYKKDTVVLS</sequence>
<dbReference type="InterPro" id="IPR003953">
    <property type="entry name" value="FAD-dep_OxRdtase_2_FAD-bd"/>
</dbReference>
<dbReference type="PANTHER" id="PTHR42716">
    <property type="entry name" value="L-ASPARTATE OXIDASE"/>
    <property type="match status" value="1"/>
</dbReference>
<feature type="transmembrane region" description="Helical" evidence="12">
    <location>
        <begin position="12"/>
        <end position="31"/>
    </location>
</feature>
<comment type="pathway">
    <text evidence="2 11">Cofactor biosynthesis; NAD(+) biosynthesis; iminoaspartate from L-aspartate (oxidase route): step 1/1.</text>
</comment>
<dbReference type="EMBL" id="AP019368">
    <property type="protein sequence ID" value="BBH52551.1"/>
    <property type="molecule type" value="Genomic_DNA"/>
</dbReference>
<evidence type="ECO:0000256" key="2">
    <source>
        <dbReference type="ARBA" id="ARBA00004950"/>
    </source>
</evidence>
<evidence type="ECO:0000256" key="7">
    <source>
        <dbReference type="ARBA" id="ARBA00022827"/>
    </source>
</evidence>
<evidence type="ECO:0000256" key="5">
    <source>
        <dbReference type="ARBA" id="ARBA00022630"/>
    </source>
</evidence>
<keyword evidence="12" id="KW-0812">Transmembrane</keyword>
<dbReference type="Pfam" id="PF02910">
    <property type="entry name" value="Succ_DH_flav_C"/>
    <property type="match status" value="1"/>
</dbReference>
<dbReference type="InterPro" id="IPR027477">
    <property type="entry name" value="Succ_DH/fumarate_Rdtase_cat_sf"/>
</dbReference>
<dbReference type="Gene3D" id="3.90.700.10">
    <property type="entry name" value="Succinate dehydrogenase/fumarate reductase flavoprotein, catalytic domain"/>
    <property type="match status" value="1"/>
</dbReference>
<dbReference type="NCBIfam" id="NF006567">
    <property type="entry name" value="PRK09077.1"/>
    <property type="match status" value="1"/>
</dbReference>
<dbReference type="UniPathway" id="UPA00253">
    <property type="reaction ID" value="UER00326"/>
</dbReference>
<organism evidence="15 16">
    <name type="scientific">Fluviispira sanaruensis</name>
    <dbReference type="NCBI Taxonomy" id="2493639"/>
    <lineage>
        <taxon>Bacteria</taxon>
        <taxon>Pseudomonadati</taxon>
        <taxon>Bdellovibrionota</taxon>
        <taxon>Oligoflexia</taxon>
        <taxon>Silvanigrellales</taxon>
        <taxon>Silvanigrellaceae</taxon>
        <taxon>Fluviispira</taxon>
    </lineage>
</organism>
<evidence type="ECO:0000256" key="10">
    <source>
        <dbReference type="NCBIfam" id="TIGR00551"/>
    </source>
</evidence>
<dbReference type="FunFam" id="3.90.700.10:FF:000002">
    <property type="entry name" value="L-aspartate oxidase"/>
    <property type="match status" value="1"/>
</dbReference>
<keyword evidence="5 11" id="KW-0285">Flavoprotein</keyword>
<keyword evidence="16" id="KW-1185">Reference proteome</keyword>
<evidence type="ECO:0000256" key="9">
    <source>
        <dbReference type="ARBA" id="ARBA00048305"/>
    </source>
</evidence>
<name>A0A4P2VIL4_FLUSA</name>
<comment type="cofactor">
    <cofactor evidence="1 11">
        <name>FAD</name>
        <dbReference type="ChEBI" id="CHEBI:57692"/>
    </cofactor>
</comment>
<feature type="domain" description="FAD-dependent oxidoreductase 2 FAD-binding" evidence="13">
    <location>
        <begin position="16"/>
        <end position="400"/>
    </location>
</feature>
<dbReference type="AlphaFoldDB" id="A0A4P2VIL4"/>
<keyword evidence="6 11" id="KW-0662">Pyridine nucleotide biosynthesis</keyword>
<dbReference type="InterPro" id="IPR015939">
    <property type="entry name" value="Fum_Rdtase/Succ_DH_flav-like_C"/>
</dbReference>
<keyword evidence="8 11" id="KW-0560">Oxidoreductase</keyword>
<gene>
    <name evidence="15" type="ORF">JCM31447_09920</name>
</gene>
<dbReference type="NCBIfam" id="TIGR00551">
    <property type="entry name" value="nadB"/>
    <property type="match status" value="1"/>
</dbReference>
<evidence type="ECO:0000313" key="16">
    <source>
        <dbReference type="Proteomes" id="UP000291236"/>
    </source>
</evidence>
<keyword evidence="12" id="KW-0472">Membrane</keyword>
<evidence type="ECO:0000256" key="6">
    <source>
        <dbReference type="ARBA" id="ARBA00022642"/>
    </source>
</evidence>
<comment type="catalytic activity">
    <reaction evidence="9">
        <text>L-aspartate + O2 = iminosuccinate + H2O2</text>
        <dbReference type="Rhea" id="RHEA:25876"/>
        <dbReference type="ChEBI" id="CHEBI:15379"/>
        <dbReference type="ChEBI" id="CHEBI:16240"/>
        <dbReference type="ChEBI" id="CHEBI:29991"/>
        <dbReference type="ChEBI" id="CHEBI:77875"/>
        <dbReference type="EC" id="1.4.3.16"/>
    </reaction>
    <physiologicalReaction direction="left-to-right" evidence="9">
        <dbReference type="Rhea" id="RHEA:25877"/>
    </physiologicalReaction>
</comment>
<dbReference type="Gene3D" id="3.50.50.60">
    <property type="entry name" value="FAD/NAD(P)-binding domain"/>
    <property type="match status" value="1"/>
</dbReference>
<dbReference type="RefSeq" id="WP_216678715.1">
    <property type="nucleotide sequence ID" value="NZ_AP019368.1"/>
</dbReference>
<evidence type="ECO:0000256" key="8">
    <source>
        <dbReference type="ARBA" id="ARBA00023002"/>
    </source>
</evidence>
<evidence type="ECO:0000259" key="14">
    <source>
        <dbReference type="Pfam" id="PF02910"/>
    </source>
</evidence>
<dbReference type="InterPro" id="IPR036188">
    <property type="entry name" value="FAD/NAD-bd_sf"/>
</dbReference>
<evidence type="ECO:0000256" key="12">
    <source>
        <dbReference type="SAM" id="Phobius"/>
    </source>
</evidence>
<keyword evidence="12" id="KW-1133">Transmembrane helix</keyword>
<dbReference type="SUPFAM" id="SSF56425">
    <property type="entry name" value="Succinate dehydrogenase/fumarate reductase flavoprotein, catalytic domain"/>
    <property type="match status" value="1"/>
</dbReference>
<accession>A0A4P2VIL4</accession>
<dbReference type="PRINTS" id="PR00368">
    <property type="entry name" value="FADPNR"/>
</dbReference>
<dbReference type="EC" id="1.4.3.16" evidence="4 10"/>
<evidence type="ECO:0000256" key="3">
    <source>
        <dbReference type="ARBA" id="ARBA00008562"/>
    </source>
</evidence>
<evidence type="ECO:0000256" key="11">
    <source>
        <dbReference type="RuleBase" id="RU362049"/>
    </source>
</evidence>